<dbReference type="EMBL" id="DS022255">
    <property type="protein sequence ID" value="EWG50860.1"/>
    <property type="molecule type" value="Genomic_DNA"/>
</dbReference>
<accession>W7MT34</accession>
<proteinExistence type="predicted"/>
<protein>
    <submittedName>
        <fullName evidence="1">Uncharacterized protein</fullName>
    </submittedName>
</protein>
<dbReference type="VEuPathDB" id="FungiDB:FVEG_09989"/>
<dbReference type="RefSeq" id="XP_018757051.1">
    <property type="nucleotide sequence ID" value="XM_018899057.1"/>
</dbReference>
<reference evidence="1 2" key="1">
    <citation type="journal article" date="2010" name="Nature">
        <title>Comparative genomics reveals mobile pathogenicity chromosomes in Fusarium.</title>
        <authorList>
            <person name="Ma L.J."/>
            <person name="van der Does H.C."/>
            <person name="Borkovich K.A."/>
            <person name="Coleman J.J."/>
            <person name="Daboussi M.J."/>
            <person name="Di Pietro A."/>
            <person name="Dufresne M."/>
            <person name="Freitag M."/>
            <person name="Grabherr M."/>
            <person name="Henrissat B."/>
            <person name="Houterman P.M."/>
            <person name="Kang S."/>
            <person name="Shim W.B."/>
            <person name="Woloshuk C."/>
            <person name="Xie X."/>
            <person name="Xu J.R."/>
            <person name="Antoniw J."/>
            <person name="Baker S.E."/>
            <person name="Bluhm B.H."/>
            <person name="Breakspear A."/>
            <person name="Brown D.W."/>
            <person name="Butchko R.A."/>
            <person name="Chapman S."/>
            <person name="Coulson R."/>
            <person name="Coutinho P.M."/>
            <person name="Danchin E.G."/>
            <person name="Diener A."/>
            <person name="Gale L.R."/>
            <person name="Gardiner D.M."/>
            <person name="Goff S."/>
            <person name="Hammond-Kosack K.E."/>
            <person name="Hilburn K."/>
            <person name="Hua-Van A."/>
            <person name="Jonkers W."/>
            <person name="Kazan K."/>
            <person name="Kodira C.D."/>
            <person name="Koehrsen M."/>
            <person name="Kumar L."/>
            <person name="Lee Y.H."/>
            <person name="Li L."/>
            <person name="Manners J.M."/>
            <person name="Miranda-Saavedra D."/>
            <person name="Mukherjee M."/>
            <person name="Park G."/>
            <person name="Park J."/>
            <person name="Park S.Y."/>
            <person name="Proctor R.H."/>
            <person name="Regev A."/>
            <person name="Ruiz-Roldan M.C."/>
            <person name="Sain D."/>
            <person name="Sakthikumar S."/>
            <person name="Sykes S."/>
            <person name="Schwartz D.C."/>
            <person name="Turgeon B.G."/>
            <person name="Wapinski I."/>
            <person name="Yoder O."/>
            <person name="Young S."/>
            <person name="Zeng Q."/>
            <person name="Zhou S."/>
            <person name="Galagan J."/>
            <person name="Cuomo C.A."/>
            <person name="Kistler H.C."/>
            <person name="Rep M."/>
        </authorList>
    </citation>
    <scope>NUCLEOTIDE SEQUENCE [LARGE SCALE GENOMIC DNA]</scope>
    <source>
        <strain evidence="2">M3125 / FGSC 7600</strain>
    </source>
</reference>
<evidence type="ECO:0000313" key="2">
    <source>
        <dbReference type="Proteomes" id="UP000009096"/>
    </source>
</evidence>
<dbReference type="EMBL" id="CM000586">
    <property type="protein sequence ID" value="EWG50860.1"/>
    <property type="molecule type" value="Genomic_DNA"/>
</dbReference>
<dbReference type="GeneID" id="30067607"/>
<dbReference type="KEGG" id="fvr:FVEG_09989"/>
<dbReference type="Proteomes" id="UP000009096">
    <property type="component" value="Chromosome 9"/>
</dbReference>
<dbReference type="OrthoDB" id="3641682at2759"/>
<gene>
    <name evidence="1" type="ORF">FVEG_09989</name>
</gene>
<keyword evidence="2" id="KW-1185">Reference proteome</keyword>
<dbReference type="AlphaFoldDB" id="W7MT34"/>
<name>W7MT34_GIBM7</name>
<evidence type="ECO:0000313" key="1">
    <source>
        <dbReference type="EMBL" id="EWG50860.1"/>
    </source>
</evidence>
<organism evidence="1 2">
    <name type="scientific">Gibberella moniliformis (strain M3125 / FGSC 7600)</name>
    <name type="common">Maize ear and stalk rot fungus</name>
    <name type="synonym">Fusarium verticillioides</name>
    <dbReference type="NCBI Taxonomy" id="334819"/>
    <lineage>
        <taxon>Eukaryota</taxon>
        <taxon>Fungi</taxon>
        <taxon>Dikarya</taxon>
        <taxon>Ascomycota</taxon>
        <taxon>Pezizomycotina</taxon>
        <taxon>Sordariomycetes</taxon>
        <taxon>Hypocreomycetidae</taxon>
        <taxon>Hypocreales</taxon>
        <taxon>Nectriaceae</taxon>
        <taxon>Fusarium</taxon>
        <taxon>Fusarium fujikuroi species complex</taxon>
    </lineage>
</organism>
<sequence>MSSLVIYRRNGGVLMGRCGRRINSRVPIDFSQVTVNNDGALPAYGNYDMNSTYIIPITSGNFTIGNDTYAIHPNPIFAGGPSCKTDVDSVNNRISVYCTMLYWDYTDIIYEMKTVDTNCFGPFPPVRGQFDSDYHKKSDPMPKIGRRCKKKKKKKEGEPLAPLNADGAGWPHQRYLYQQISDVVHCGSNHTCCVSSDRSKTESFSAQMLMGFGMNAEPPSIIPLISLTITSQVTIGFSITEAWTEGNSYTCHGNPGDQVCIWYRVAHTAFVIREPGKEFINSCEIHGKQNMIVAPNRQNEGGGVICRYNDECRSMGERIWDCYGRQDEHLRYCPPPGYPPKFNWRA</sequence>